<organism evidence="1 2">
    <name type="scientific">Kitasatospora kazusensis</name>
    <dbReference type="NCBI Taxonomy" id="407974"/>
    <lineage>
        <taxon>Bacteria</taxon>
        <taxon>Bacillati</taxon>
        <taxon>Actinomycetota</taxon>
        <taxon>Actinomycetes</taxon>
        <taxon>Kitasatosporales</taxon>
        <taxon>Streptomycetaceae</taxon>
        <taxon>Kitasatospora</taxon>
    </lineage>
</organism>
<keyword evidence="2" id="KW-1185">Reference proteome</keyword>
<protein>
    <submittedName>
        <fullName evidence="1">Uncharacterized protein</fullName>
    </submittedName>
</protein>
<proteinExistence type="predicted"/>
<sequence>MTGRTAKIASLCECGSTAVRQVNQFILHDELWWDSEFSCGSCGTHACEHAGPGPAPGDVREALLAAHGPVRLRLVGPVPGLVPALKVLREVSAVSVQRARELVGELSHDGLLGTLSEMEFLKARLQLRGVQSVVVNRSVAR</sequence>
<comment type="caution">
    <text evidence="1">The sequence shown here is derived from an EMBL/GenBank/DDBJ whole genome shotgun (WGS) entry which is preliminary data.</text>
</comment>
<dbReference type="EMBL" id="BAAANT010000052">
    <property type="protein sequence ID" value="GAA2156593.1"/>
    <property type="molecule type" value="Genomic_DNA"/>
</dbReference>
<name>A0ABN3A981_9ACTN</name>
<evidence type="ECO:0000313" key="2">
    <source>
        <dbReference type="Proteomes" id="UP001422759"/>
    </source>
</evidence>
<gene>
    <name evidence="1" type="ORF">GCM10009760_57750</name>
</gene>
<accession>A0ABN3A981</accession>
<dbReference type="Proteomes" id="UP001422759">
    <property type="component" value="Unassembled WGS sequence"/>
</dbReference>
<reference evidence="1 2" key="1">
    <citation type="journal article" date="2019" name="Int. J. Syst. Evol. Microbiol.">
        <title>The Global Catalogue of Microorganisms (GCM) 10K type strain sequencing project: providing services to taxonomists for standard genome sequencing and annotation.</title>
        <authorList>
            <consortium name="The Broad Institute Genomics Platform"/>
            <consortium name="The Broad Institute Genome Sequencing Center for Infectious Disease"/>
            <person name="Wu L."/>
            <person name="Ma J."/>
        </authorList>
    </citation>
    <scope>NUCLEOTIDE SEQUENCE [LARGE SCALE GENOMIC DNA]</scope>
    <source>
        <strain evidence="1 2">JCM 14560</strain>
    </source>
</reference>
<evidence type="ECO:0000313" key="1">
    <source>
        <dbReference type="EMBL" id="GAA2156593.1"/>
    </source>
</evidence>